<comment type="caution">
    <text evidence="9">The sequence shown here is derived from an EMBL/GenBank/DDBJ whole genome shotgun (WGS) entry which is preliminary data.</text>
</comment>
<name>A0A5E6MGR1_9BACT</name>
<feature type="domain" description="ACT" evidence="8">
    <location>
        <begin position="1"/>
        <end position="59"/>
    </location>
</feature>
<keyword evidence="5 9" id="KW-0418">Kinase</keyword>
<dbReference type="UniPathway" id="UPA00051">
    <property type="reaction ID" value="UER00462"/>
</dbReference>
<dbReference type="GO" id="GO:0009088">
    <property type="term" value="P:threonine biosynthetic process"/>
    <property type="evidence" value="ECO:0007669"/>
    <property type="project" value="UniProtKB-UniPathway"/>
</dbReference>
<evidence type="ECO:0000256" key="7">
    <source>
        <dbReference type="ARBA" id="ARBA00047872"/>
    </source>
</evidence>
<dbReference type="GO" id="GO:0009089">
    <property type="term" value="P:lysine biosynthetic process via diaminopimelate"/>
    <property type="evidence" value="ECO:0007669"/>
    <property type="project" value="TreeGrafter"/>
</dbReference>
<dbReference type="PANTHER" id="PTHR21499">
    <property type="entry name" value="ASPARTATE KINASE"/>
    <property type="match status" value="1"/>
</dbReference>
<evidence type="ECO:0000313" key="10">
    <source>
        <dbReference type="Proteomes" id="UP000381693"/>
    </source>
</evidence>
<evidence type="ECO:0000256" key="4">
    <source>
        <dbReference type="ARBA" id="ARBA00022741"/>
    </source>
</evidence>
<proteinExistence type="inferred from homology"/>
<dbReference type="Gene3D" id="3.30.2130.10">
    <property type="entry name" value="VC0802-like"/>
    <property type="match status" value="1"/>
</dbReference>
<evidence type="ECO:0000256" key="2">
    <source>
        <dbReference type="ARBA" id="ARBA00013059"/>
    </source>
</evidence>
<evidence type="ECO:0000256" key="1">
    <source>
        <dbReference type="ARBA" id="ARBA00010122"/>
    </source>
</evidence>
<dbReference type="Proteomes" id="UP000381693">
    <property type="component" value="Unassembled WGS sequence"/>
</dbReference>
<evidence type="ECO:0000313" key="9">
    <source>
        <dbReference type="EMBL" id="VVM08202.1"/>
    </source>
</evidence>
<organism evidence="9 10">
    <name type="scientific">Methylacidimicrobium cyclopophantes</name>
    <dbReference type="NCBI Taxonomy" id="1041766"/>
    <lineage>
        <taxon>Bacteria</taxon>
        <taxon>Pseudomonadati</taxon>
        <taxon>Verrucomicrobiota</taxon>
        <taxon>Methylacidimicrobium</taxon>
    </lineage>
</organism>
<dbReference type="EMBL" id="CABFUZ020000230">
    <property type="protein sequence ID" value="VVM08202.1"/>
    <property type="molecule type" value="Genomic_DNA"/>
</dbReference>
<dbReference type="AlphaFoldDB" id="A0A5E6MGR1"/>
<feature type="domain" description="ACT" evidence="8">
    <location>
        <begin position="70"/>
        <end position="139"/>
    </location>
</feature>
<dbReference type="Pfam" id="PF22468">
    <property type="entry name" value="ACT_9"/>
    <property type="match status" value="2"/>
</dbReference>
<protein>
    <recommendedName>
        <fullName evidence="2">aspartate kinase</fullName>
        <ecNumber evidence="2">2.7.2.4</ecNumber>
    </recommendedName>
</protein>
<dbReference type="InterPro" id="IPR054352">
    <property type="entry name" value="ACT_Aspartokinase"/>
</dbReference>
<dbReference type="CDD" id="cd04913">
    <property type="entry name" value="ACT_AKii-LysC-BS-like_1"/>
    <property type="match status" value="1"/>
</dbReference>
<evidence type="ECO:0000256" key="6">
    <source>
        <dbReference type="ARBA" id="ARBA00022840"/>
    </source>
</evidence>
<keyword evidence="4" id="KW-0547">Nucleotide-binding</keyword>
<evidence type="ECO:0000256" key="5">
    <source>
        <dbReference type="ARBA" id="ARBA00022777"/>
    </source>
</evidence>
<dbReference type="InterPro" id="IPR045865">
    <property type="entry name" value="ACT-like_dom_sf"/>
</dbReference>
<evidence type="ECO:0000256" key="3">
    <source>
        <dbReference type="ARBA" id="ARBA00022679"/>
    </source>
</evidence>
<dbReference type="PROSITE" id="PS51671">
    <property type="entry name" value="ACT"/>
    <property type="match status" value="2"/>
</dbReference>
<dbReference type="InterPro" id="IPR002912">
    <property type="entry name" value="ACT_dom"/>
</dbReference>
<keyword evidence="10" id="KW-1185">Reference proteome</keyword>
<comment type="catalytic activity">
    <reaction evidence="7">
        <text>L-aspartate + ATP = 4-phospho-L-aspartate + ADP</text>
        <dbReference type="Rhea" id="RHEA:23776"/>
        <dbReference type="ChEBI" id="CHEBI:29991"/>
        <dbReference type="ChEBI" id="CHEBI:30616"/>
        <dbReference type="ChEBI" id="CHEBI:57535"/>
        <dbReference type="ChEBI" id="CHEBI:456216"/>
        <dbReference type="EC" id="2.7.2.4"/>
    </reaction>
</comment>
<dbReference type="UniPathway" id="UPA00050">
    <property type="reaction ID" value="UER00461"/>
</dbReference>
<keyword evidence="6" id="KW-0067">ATP-binding</keyword>
<dbReference type="GO" id="GO:0005524">
    <property type="term" value="F:ATP binding"/>
    <property type="evidence" value="ECO:0007669"/>
    <property type="project" value="UniProtKB-KW"/>
</dbReference>
<gene>
    <name evidence="9" type="primary">lysC</name>
    <name evidence="9" type="ORF">MAMC_02015</name>
</gene>
<evidence type="ECO:0000259" key="8">
    <source>
        <dbReference type="PROSITE" id="PS51671"/>
    </source>
</evidence>
<reference evidence="9" key="1">
    <citation type="submission" date="2019-09" db="EMBL/GenBank/DDBJ databases">
        <authorList>
            <person name="Cremers G."/>
        </authorList>
    </citation>
    <scope>NUCLEOTIDE SEQUENCE [LARGE SCALE GENOMIC DNA]</scope>
    <source>
        <strain evidence="9">3B</strain>
    </source>
</reference>
<keyword evidence="3 9" id="KW-0808">Transferase</keyword>
<dbReference type="EC" id="2.7.2.4" evidence="2"/>
<dbReference type="SUPFAM" id="SSF55021">
    <property type="entry name" value="ACT-like"/>
    <property type="match status" value="2"/>
</dbReference>
<accession>A0A5E6MGR1</accession>
<dbReference type="PANTHER" id="PTHR21499:SF3">
    <property type="entry name" value="ASPARTOKINASE"/>
    <property type="match status" value="1"/>
</dbReference>
<dbReference type="GO" id="GO:0009090">
    <property type="term" value="P:homoserine biosynthetic process"/>
    <property type="evidence" value="ECO:0007669"/>
    <property type="project" value="TreeGrafter"/>
</dbReference>
<dbReference type="CDD" id="cd04923">
    <property type="entry name" value="ACT_AK-LysC-DapG-like_2"/>
    <property type="match status" value="1"/>
</dbReference>
<dbReference type="FunFam" id="3.30.2130.10:FF:000001">
    <property type="entry name" value="Bifunctional aspartokinase/homoserine dehydrogenase"/>
    <property type="match status" value="1"/>
</dbReference>
<sequence length="139" mass="14360">MAAKIFSSVADHGISVDMIVQNVSDKGLTDITFTVNRDSLQRALRVIEPAAQELQASSPRAQEGVAKLSVVGIGMRSHSGVAARLFQALSDAGVNVQMISTSEIKIAVVIDEASAERAVRAAHKAFGLAGSAGGEAESA</sequence>
<comment type="similarity">
    <text evidence="1">Belongs to the aspartokinase family.</text>
</comment>
<dbReference type="GO" id="GO:0004072">
    <property type="term" value="F:aspartate kinase activity"/>
    <property type="evidence" value="ECO:0007669"/>
    <property type="project" value="UniProtKB-EC"/>
</dbReference>
<dbReference type="GO" id="GO:0005829">
    <property type="term" value="C:cytosol"/>
    <property type="evidence" value="ECO:0007669"/>
    <property type="project" value="TreeGrafter"/>
</dbReference>